<feature type="domain" description="Fido" evidence="1">
    <location>
        <begin position="8"/>
        <end position="128"/>
    </location>
</feature>
<protein>
    <submittedName>
        <fullName evidence="2">Toxin Doc</fullName>
    </submittedName>
</protein>
<dbReference type="SUPFAM" id="SSF140931">
    <property type="entry name" value="Fic-like"/>
    <property type="match status" value="1"/>
</dbReference>
<dbReference type="RefSeq" id="WP_207127971.1">
    <property type="nucleotide sequence ID" value="NZ_BOPO01000116.1"/>
</dbReference>
<dbReference type="AlphaFoldDB" id="A0A8J4AJ70"/>
<dbReference type="PROSITE" id="PS51459">
    <property type="entry name" value="FIDO"/>
    <property type="match status" value="1"/>
</dbReference>
<evidence type="ECO:0000259" key="1">
    <source>
        <dbReference type="PROSITE" id="PS51459"/>
    </source>
</evidence>
<reference evidence="3" key="1">
    <citation type="journal article" date="2021" name="Int. J. Syst. Evol. Microbiol.">
        <title>Actinocatenispora comari sp. nov., an endophytic actinomycete isolated from aerial parts of Comarum salesowianum.</title>
        <authorList>
            <person name="Oyunbileg N."/>
            <person name="Iizaka Y."/>
            <person name="Hamada M."/>
            <person name="Davaapurev B.O."/>
            <person name="Fukumoto A."/>
            <person name="Tsetseg B."/>
            <person name="Kato F."/>
            <person name="Tamura T."/>
            <person name="Batkhuu J."/>
            <person name="Anzai Y."/>
        </authorList>
    </citation>
    <scope>NUCLEOTIDE SEQUENCE [LARGE SCALE GENOMIC DNA]</scope>
    <source>
        <strain evidence="3">NUM-2625</strain>
    </source>
</reference>
<dbReference type="PANTHER" id="PTHR39426">
    <property type="entry name" value="HOMOLOGY TO DEATH-ON-CURING PROTEIN OF PHAGE P1"/>
    <property type="match status" value="1"/>
</dbReference>
<dbReference type="InterPro" id="IPR006440">
    <property type="entry name" value="Doc"/>
</dbReference>
<accession>A0A8J4AJ70</accession>
<dbReference type="GO" id="GO:0016301">
    <property type="term" value="F:kinase activity"/>
    <property type="evidence" value="ECO:0007669"/>
    <property type="project" value="InterPro"/>
</dbReference>
<dbReference type="PANTHER" id="PTHR39426:SF1">
    <property type="entry name" value="HOMOLOGY TO DEATH-ON-CURING PROTEIN OF PHAGE P1"/>
    <property type="match status" value="1"/>
</dbReference>
<dbReference type="InterPro" id="IPR036597">
    <property type="entry name" value="Fido-like_dom_sf"/>
</dbReference>
<organism evidence="2 3">
    <name type="scientific">Actinocatenispora comari</name>
    <dbReference type="NCBI Taxonomy" id="2807577"/>
    <lineage>
        <taxon>Bacteria</taxon>
        <taxon>Bacillati</taxon>
        <taxon>Actinomycetota</taxon>
        <taxon>Actinomycetes</taxon>
        <taxon>Micromonosporales</taxon>
        <taxon>Micromonosporaceae</taxon>
        <taxon>Actinocatenispora</taxon>
    </lineage>
</organism>
<evidence type="ECO:0000313" key="2">
    <source>
        <dbReference type="EMBL" id="GIL30317.1"/>
    </source>
</evidence>
<dbReference type="InterPro" id="IPR003812">
    <property type="entry name" value="Fido"/>
</dbReference>
<dbReference type="Proteomes" id="UP000614996">
    <property type="component" value="Unassembled WGS sequence"/>
</dbReference>
<evidence type="ECO:0000313" key="3">
    <source>
        <dbReference type="Proteomes" id="UP000614996"/>
    </source>
</evidence>
<dbReference type="Pfam" id="PF02661">
    <property type="entry name" value="Fic"/>
    <property type="match status" value="1"/>
</dbReference>
<dbReference type="NCBIfam" id="TIGR01550">
    <property type="entry name" value="DOC_P1"/>
    <property type="match status" value="1"/>
</dbReference>
<name>A0A8J4AJ70_9ACTN</name>
<sequence>MTESVEYLDIEDVIAIASTIAGERVAPRDFGLLASAVARPQASMFGQDAYPDLHVKAAALLHSLAANHAFVDGNKRTALNSAIVFLDINGHPLSKPVDVDAMVKLTLAAAQSQLDLAEIAGGLRAFTD</sequence>
<proteinExistence type="predicted"/>
<dbReference type="Gene3D" id="1.20.120.1870">
    <property type="entry name" value="Fic/DOC protein, Fido domain"/>
    <property type="match status" value="1"/>
</dbReference>
<dbReference type="EMBL" id="BOPO01000116">
    <property type="protein sequence ID" value="GIL30317.1"/>
    <property type="molecule type" value="Genomic_DNA"/>
</dbReference>
<keyword evidence="3" id="KW-1185">Reference proteome</keyword>
<dbReference type="InterPro" id="IPR053737">
    <property type="entry name" value="Type_II_TA_Toxin"/>
</dbReference>
<comment type="caution">
    <text evidence="2">The sequence shown here is derived from an EMBL/GenBank/DDBJ whole genome shotgun (WGS) entry which is preliminary data.</text>
</comment>
<gene>
    <name evidence="2" type="primary">doc</name>
    <name evidence="2" type="ORF">NUM_55710</name>
</gene>